<accession>A0ABT5FI79</accession>
<comment type="caution">
    <text evidence="2">The sequence shown here is derived from an EMBL/GenBank/DDBJ whole genome shotgun (WGS) entry which is preliminary data.</text>
</comment>
<comment type="subcellular location">
    <subcellularLocation>
        <location evidence="1">Cell outer membrane</location>
        <topology evidence="1">Multi-pass membrane protein</topology>
    </subcellularLocation>
</comment>
<protein>
    <recommendedName>
        <fullName evidence="4">TonB-dependent receptor plug domain-containing protein</fullName>
    </recommendedName>
</protein>
<proteinExistence type="inferred from homology"/>
<dbReference type="RefSeq" id="WP_272181968.1">
    <property type="nucleotide sequence ID" value="NZ_JAQOMS010000002.1"/>
</dbReference>
<name>A0ABT5FI79_9GAMM</name>
<evidence type="ECO:0000256" key="1">
    <source>
        <dbReference type="PROSITE-ProRule" id="PRU01360"/>
    </source>
</evidence>
<evidence type="ECO:0000313" key="2">
    <source>
        <dbReference type="EMBL" id="MDC2890901.1"/>
    </source>
</evidence>
<evidence type="ECO:0008006" key="4">
    <source>
        <dbReference type="Google" id="ProtNLM"/>
    </source>
</evidence>
<dbReference type="PROSITE" id="PS52016">
    <property type="entry name" value="TONB_DEPENDENT_REC_3"/>
    <property type="match status" value="1"/>
</dbReference>
<keyword evidence="1" id="KW-0472">Membrane</keyword>
<reference evidence="2 3" key="1">
    <citation type="submission" date="2023-01" db="EMBL/GenBank/DDBJ databases">
        <title>Psychrosphaera sp. nov., isolated from marine algae.</title>
        <authorList>
            <person name="Bayburt H."/>
            <person name="Choi B.J."/>
            <person name="Kim J.M."/>
            <person name="Choi D.G."/>
            <person name="Jeon C.O."/>
        </authorList>
    </citation>
    <scope>NUCLEOTIDE SEQUENCE [LARGE SCALE GENOMIC DNA]</scope>
    <source>
        <strain evidence="2 3">G1-22</strain>
    </source>
</reference>
<keyword evidence="1" id="KW-0812">Transmembrane</keyword>
<comment type="similarity">
    <text evidence="1">Belongs to the TonB-dependent receptor family.</text>
</comment>
<dbReference type="EMBL" id="JAQOMS010000002">
    <property type="protein sequence ID" value="MDC2890901.1"/>
    <property type="molecule type" value="Genomic_DNA"/>
</dbReference>
<sequence length="151" mass="16226">MNKSVVGRSIKLAVFGTTICLSWALSAEEAETEVVEEVEKIRVIGSKDSGLELSSDKILKVPDAGNDPIRAVESLPGVVLANGFAPAVRGSSPFDMYYQSDDVPIGNVFHNDSVSTFHPNLIKSFELKTGAWESDFADAIGGVIDTKLREP</sequence>
<gene>
    <name evidence="2" type="ORF">PN838_21845</name>
</gene>
<keyword evidence="1" id="KW-0813">Transport</keyword>
<dbReference type="Proteomes" id="UP001528411">
    <property type="component" value="Unassembled WGS sequence"/>
</dbReference>
<evidence type="ECO:0000313" key="3">
    <source>
        <dbReference type="Proteomes" id="UP001528411"/>
    </source>
</evidence>
<organism evidence="2 3">
    <name type="scientific">Psychrosphaera algicola</name>
    <dbReference type="NCBI Taxonomy" id="3023714"/>
    <lineage>
        <taxon>Bacteria</taxon>
        <taxon>Pseudomonadati</taxon>
        <taxon>Pseudomonadota</taxon>
        <taxon>Gammaproteobacteria</taxon>
        <taxon>Alteromonadales</taxon>
        <taxon>Pseudoalteromonadaceae</taxon>
        <taxon>Psychrosphaera</taxon>
    </lineage>
</organism>
<keyword evidence="3" id="KW-1185">Reference proteome</keyword>
<keyword evidence="1" id="KW-0998">Cell outer membrane</keyword>
<dbReference type="SUPFAM" id="SSF56935">
    <property type="entry name" value="Porins"/>
    <property type="match status" value="1"/>
</dbReference>
<dbReference type="InterPro" id="IPR039426">
    <property type="entry name" value="TonB-dep_rcpt-like"/>
</dbReference>
<keyword evidence="1" id="KW-1134">Transmembrane beta strand</keyword>